<keyword evidence="2" id="KW-1185">Reference proteome</keyword>
<evidence type="ECO:0000313" key="2">
    <source>
        <dbReference type="Proteomes" id="UP000485058"/>
    </source>
</evidence>
<reference evidence="1 2" key="1">
    <citation type="submission" date="2020-02" db="EMBL/GenBank/DDBJ databases">
        <title>Draft genome sequence of Haematococcus lacustris strain NIES-144.</title>
        <authorList>
            <person name="Morimoto D."/>
            <person name="Nakagawa S."/>
            <person name="Yoshida T."/>
            <person name="Sawayama S."/>
        </authorList>
    </citation>
    <scope>NUCLEOTIDE SEQUENCE [LARGE SCALE GENOMIC DNA]</scope>
    <source>
        <strain evidence="1 2">NIES-144</strain>
    </source>
</reference>
<dbReference type="AlphaFoldDB" id="A0A6A0A6E2"/>
<dbReference type="EMBL" id="BLLF01003737">
    <property type="protein sequence ID" value="GFH28092.1"/>
    <property type="molecule type" value="Genomic_DNA"/>
</dbReference>
<protein>
    <submittedName>
        <fullName evidence="1">Uncharacterized protein</fullName>
    </submittedName>
</protein>
<organism evidence="1 2">
    <name type="scientific">Haematococcus lacustris</name>
    <name type="common">Green alga</name>
    <name type="synonym">Haematococcus pluvialis</name>
    <dbReference type="NCBI Taxonomy" id="44745"/>
    <lineage>
        <taxon>Eukaryota</taxon>
        <taxon>Viridiplantae</taxon>
        <taxon>Chlorophyta</taxon>
        <taxon>core chlorophytes</taxon>
        <taxon>Chlorophyceae</taxon>
        <taxon>CS clade</taxon>
        <taxon>Chlamydomonadales</taxon>
        <taxon>Haematococcaceae</taxon>
        <taxon>Haematococcus</taxon>
    </lineage>
</organism>
<evidence type="ECO:0000313" key="1">
    <source>
        <dbReference type="EMBL" id="GFH28092.1"/>
    </source>
</evidence>
<name>A0A6A0A6E2_HAELA</name>
<dbReference type="Proteomes" id="UP000485058">
    <property type="component" value="Unassembled WGS sequence"/>
</dbReference>
<sequence length="136" mass="14419">MRCQVPNADGAIARHGAVLRPAPAQPVRMTTPRACVMLECGEGVRRDVQHPKRPALRANGHSQPIMCHTHRGHPRLMLCLHEAHRSSSQTGVKGCGGRPVMWLARVASQAHPSQGGYPGAHSTACAACANGAVSLQ</sequence>
<proteinExistence type="predicted"/>
<accession>A0A6A0A6E2</accession>
<gene>
    <name evidence="1" type="ORF">HaLaN_26520</name>
</gene>
<comment type="caution">
    <text evidence="1">The sequence shown here is derived from an EMBL/GenBank/DDBJ whole genome shotgun (WGS) entry which is preliminary data.</text>
</comment>